<reference evidence="8" key="1">
    <citation type="journal article" date="2014" name="Int. J. Syst. Evol. Microbiol.">
        <title>Complete genome sequence of Corynebacterium casei LMG S-19264T (=DSM 44701T), isolated from a smear-ripened cheese.</title>
        <authorList>
            <consortium name="US DOE Joint Genome Institute (JGI-PGF)"/>
            <person name="Walter F."/>
            <person name="Albersmeier A."/>
            <person name="Kalinowski J."/>
            <person name="Ruckert C."/>
        </authorList>
    </citation>
    <scope>NUCLEOTIDE SEQUENCE</scope>
    <source>
        <strain evidence="8">CGMCC 1.12785</strain>
    </source>
</reference>
<dbReference type="GO" id="GO:0003677">
    <property type="term" value="F:DNA binding"/>
    <property type="evidence" value="ECO:0007669"/>
    <property type="project" value="UniProtKB-KW"/>
</dbReference>
<dbReference type="InterPro" id="IPR004839">
    <property type="entry name" value="Aminotransferase_I/II_large"/>
</dbReference>
<feature type="region of interest" description="Disordered" evidence="6">
    <location>
        <begin position="72"/>
        <end position="196"/>
    </location>
</feature>
<evidence type="ECO:0000256" key="6">
    <source>
        <dbReference type="SAM" id="MobiDB-lite"/>
    </source>
</evidence>
<evidence type="ECO:0000313" key="9">
    <source>
        <dbReference type="Proteomes" id="UP000616114"/>
    </source>
</evidence>
<reference evidence="8" key="2">
    <citation type="submission" date="2020-09" db="EMBL/GenBank/DDBJ databases">
        <authorList>
            <person name="Sun Q."/>
            <person name="Zhou Y."/>
        </authorList>
    </citation>
    <scope>NUCLEOTIDE SEQUENCE</scope>
    <source>
        <strain evidence="8">CGMCC 1.12785</strain>
    </source>
</reference>
<evidence type="ECO:0000256" key="3">
    <source>
        <dbReference type="ARBA" id="ARBA00023015"/>
    </source>
</evidence>
<evidence type="ECO:0000313" key="8">
    <source>
        <dbReference type="EMBL" id="GGA06220.1"/>
    </source>
</evidence>
<sequence length="539" mass="56649">MLPLILDRASPTPLAAQIAAGIRSLVSAGTLTADQPVPSSRALAAQLGVARGTVVAAYDQLISEGYLVSRPGGATRVHPEAGTLSEFGSRPGSRTDQLDPAGPPAPASPVVHHAPHTTLPPGSPCGPRRLRNGDAFSPADGGHRRTCPGSTAHSGMPAAPHAQAAAWPSGVPAGHLGDRPDTRGPSSIIDLRPHRRAVPRMDDPAWRETWRRAATTSANGAMAPAEGLPELREAIAEHLRLMRAMRVDPAEVLVTSGARDGLALLLIALGEDIAPMAVEAPGYPGPRRVLHRLGMATVPAPVDAAGVVIPGLPAVARSLLVTPNHLFPAGGSMPAPRRLELLAHAAQAGLLVIEDDFDSEYRHVGPPLPTLRELAPESVVHLGTFNQVLTPEAALGYVITPHRLHAPLREAREDLGSGASPIAQRAVAGFLTSGGLRRRITRRRRELLRRRAQLLESLAAWPVEMVSGAHAVLRLNSAAEAARVVDACRDEGVLLGDLGRYWSDPEGPQRGPHGIVLNADVIPEDLARAVAVLQAALDR</sequence>
<evidence type="ECO:0000256" key="5">
    <source>
        <dbReference type="ARBA" id="ARBA00023163"/>
    </source>
</evidence>
<dbReference type="GO" id="GO:0003700">
    <property type="term" value="F:DNA-binding transcription factor activity"/>
    <property type="evidence" value="ECO:0007669"/>
    <property type="project" value="InterPro"/>
</dbReference>
<dbReference type="EMBL" id="BMFY01000002">
    <property type="protein sequence ID" value="GGA06220.1"/>
    <property type="molecule type" value="Genomic_DNA"/>
</dbReference>
<dbReference type="InterPro" id="IPR036390">
    <property type="entry name" value="WH_DNA-bd_sf"/>
</dbReference>
<dbReference type="PANTHER" id="PTHR46577:SF1">
    <property type="entry name" value="HTH-TYPE TRANSCRIPTIONAL REGULATORY PROTEIN GABR"/>
    <property type="match status" value="1"/>
</dbReference>
<comment type="caution">
    <text evidence="8">The sequence shown here is derived from an EMBL/GenBank/DDBJ whole genome shotgun (WGS) entry which is preliminary data.</text>
</comment>
<evidence type="ECO:0000256" key="1">
    <source>
        <dbReference type="ARBA" id="ARBA00005384"/>
    </source>
</evidence>
<dbReference type="PANTHER" id="PTHR46577">
    <property type="entry name" value="HTH-TYPE TRANSCRIPTIONAL REGULATORY PROTEIN GABR"/>
    <property type="match status" value="1"/>
</dbReference>
<accession>A0A8J2TW25</accession>
<keyword evidence="4" id="KW-0238">DNA-binding</keyword>
<dbReference type="CDD" id="cd07377">
    <property type="entry name" value="WHTH_GntR"/>
    <property type="match status" value="1"/>
</dbReference>
<feature type="domain" description="HTH gntR-type" evidence="7">
    <location>
        <begin position="12"/>
        <end position="80"/>
    </location>
</feature>
<keyword evidence="3" id="KW-0805">Transcription regulation</keyword>
<proteinExistence type="inferred from homology"/>
<keyword evidence="2" id="KW-0663">Pyridoxal phosphate</keyword>
<dbReference type="Gene3D" id="3.40.640.10">
    <property type="entry name" value="Type I PLP-dependent aspartate aminotransferase-like (Major domain)"/>
    <property type="match status" value="1"/>
</dbReference>
<dbReference type="Pfam" id="PF00392">
    <property type="entry name" value="GntR"/>
    <property type="match status" value="1"/>
</dbReference>
<dbReference type="RefSeq" id="WP_188549469.1">
    <property type="nucleotide sequence ID" value="NZ_BMFY01000002.1"/>
</dbReference>
<dbReference type="Proteomes" id="UP000616114">
    <property type="component" value="Unassembled WGS sequence"/>
</dbReference>
<dbReference type="CDD" id="cd00609">
    <property type="entry name" value="AAT_like"/>
    <property type="match status" value="1"/>
</dbReference>
<keyword evidence="9" id="KW-1185">Reference proteome</keyword>
<protein>
    <recommendedName>
        <fullName evidence="7">HTH gntR-type domain-containing protein</fullName>
    </recommendedName>
</protein>
<dbReference type="InterPro" id="IPR000524">
    <property type="entry name" value="Tscrpt_reg_HTH_GntR"/>
</dbReference>
<gene>
    <name evidence="8" type="ORF">GCM10011333_06460</name>
</gene>
<evidence type="ECO:0000256" key="2">
    <source>
        <dbReference type="ARBA" id="ARBA00022898"/>
    </source>
</evidence>
<evidence type="ECO:0000256" key="4">
    <source>
        <dbReference type="ARBA" id="ARBA00023125"/>
    </source>
</evidence>
<dbReference type="GO" id="GO:0030170">
    <property type="term" value="F:pyridoxal phosphate binding"/>
    <property type="evidence" value="ECO:0007669"/>
    <property type="project" value="InterPro"/>
</dbReference>
<keyword evidence="5" id="KW-0804">Transcription</keyword>
<comment type="similarity">
    <text evidence="1">In the C-terminal section; belongs to the class-I pyridoxal-phosphate-dependent aminotransferase family.</text>
</comment>
<name>A0A8J2TW25_9MICO</name>
<dbReference type="SMART" id="SM00345">
    <property type="entry name" value="HTH_GNTR"/>
    <property type="match status" value="1"/>
</dbReference>
<dbReference type="InterPro" id="IPR036388">
    <property type="entry name" value="WH-like_DNA-bd_sf"/>
</dbReference>
<organism evidence="8 9">
    <name type="scientific">Sediminivirga luteola</name>
    <dbReference type="NCBI Taxonomy" id="1774748"/>
    <lineage>
        <taxon>Bacteria</taxon>
        <taxon>Bacillati</taxon>
        <taxon>Actinomycetota</taxon>
        <taxon>Actinomycetes</taxon>
        <taxon>Micrococcales</taxon>
        <taxon>Brevibacteriaceae</taxon>
        <taxon>Sediminivirga</taxon>
    </lineage>
</organism>
<dbReference type="InterPro" id="IPR015424">
    <property type="entry name" value="PyrdxlP-dep_Trfase"/>
</dbReference>
<feature type="compositionally biased region" description="Low complexity" evidence="6">
    <location>
        <begin position="157"/>
        <end position="168"/>
    </location>
</feature>
<evidence type="ECO:0000259" key="7">
    <source>
        <dbReference type="PROSITE" id="PS50949"/>
    </source>
</evidence>
<dbReference type="InterPro" id="IPR015421">
    <property type="entry name" value="PyrdxlP-dep_Trfase_major"/>
</dbReference>
<dbReference type="InterPro" id="IPR051446">
    <property type="entry name" value="HTH_trans_reg/aminotransferase"/>
</dbReference>
<dbReference type="Pfam" id="PF00155">
    <property type="entry name" value="Aminotran_1_2"/>
    <property type="match status" value="1"/>
</dbReference>
<dbReference type="SUPFAM" id="SSF53383">
    <property type="entry name" value="PLP-dependent transferases"/>
    <property type="match status" value="1"/>
</dbReference>
<dbReference type="Gene3D" id="1.10.10.10">
    <property type="entry name" value="Winged helix-like DNA-binding domain superfamily/Winged helix DNA-binding domain"/>
    <property type="match status" value="1"/>
</dbReference>
<dbReference type="SUPFAM" id="SSF46785">
    <property type="entry name" value="Winged helix' DNA-binding domain"/>
    <property type="match status" value="1"/>
</dbReference>
<dbReference type="PROSITE" id="PS50949">
    <property type="entry name" value="HTH_GNTR"/>
    <property type="match status" value="1"/>
</dbReference>
<dbReference type="PRINTS" id="PR00035">
    <property type="entry name" value="HTHGNTR"/>
</dbReference>
<dbReference type="AlphaFoldDB" id="A0A8J2TW25"/>